<protein>
    <submittedName>
        <fullName evidence="2">Uncharacterized protein</fullName>
    </submittedName>
</protein>
<sequence>MTLFDAIETDEYKALEKYIKDTWGHRRSTEGGTEVYHLTETEAAQLFHDCRNWLTEELPKQRRADELEAITPEQTMLPGDDAAIR</sequence>
<evidence type="ECO:0000313" key="2">
    <source>
        <dbReference type="EMBL" id="ONM46403.1"/>
    </source>
</evidence>
<gene>
    <name evidence="2" type="ORF">B0T46_23155</name>
</gene>
<keyword evidence="3" id="KW-1185">Reference proteome</keyword>
<feature type="region of interest" description="Disordered" evidence="1">
    <location>
        <begin position="64"/>
        <end position="85"/>
    </location>
</feature>
<comment type="caution">
    <text evidence="2">The sequence shown here is derived from an EMBL/GenBank/DDBJ whole genome shotgun (WGS) entry which is preliminary data.</text>
</comment>
<evidence type="ECO:0000256" key="1">
    <source>
        <dbReference type="SAM" id="MobiDB-lite"/>
    </source>
</evidence>
<dbReference type="EMBL" id="MUMY01000025">
    <property type="protein sequence ID" value="ONM46403.1"/>
    <property type="molecule type" value="Genomic_DNA"/>
</dbReference>
<name>A0A1V2TA63_9NOCA</name>
<reference evidence="2 3" key="1">
    <citation type="journal article" date="2016" name="Antonie Van Leeuwenhoek">
        <title>Nocardia donostiensis sp. nov., isolated from human respiratory specimens.</title>
        <authorList>
            <person name="Ercibengoa M."/>
            <person name="Bell M."/>
            <person name="Marimon J.M."/>
            <person name="Humrighouse B."/>
            <person name="Klenk H.P."/>
            <person name="Potter G."/>
            <person name="Perez-Trallero E."/>
        </authorList>
    </citation>
    <scope>NUCLEOTIDE SEQUENCE [LARGE SCALE GENOMIC DNA]</scope>
    <source>
        <strain evidence="2 3">X1655</strain>
    </source>
</reference>
<accession>A0A1V2TA63</accession>
<organism evidence="2 3">
    <name type="scientific">Nocardia donostiensis</name>
    <dbReference type="NCBI Taxonomy" id="1538463"/>
    <lineage>
        <taxon>Bacteria</taxon>
        <taxon>Bacillati</taxon>
        <taxon>Actinomycetota</taxon>
        <taxon>Actinomycetes</taxon>
        <taxon>Mycobacteriales</taxon>
        <taxon>Nocardiaceae</taxon>
        <taxon>Nocardia</taxon>
    </lineage>
</organism>
<dbReference type="AlphaFoldDB" id="A0A1V2TA63"/>
<evidence type="ECO:0000313" key="3">
    <source>
        <dbReference type="Proteomes" id="UP000188836"/>
    </source>
</evidence>
<dbReference type="Proteomes" id="UP000188836">
    <property type="component" value="Unassembled WGS sequence"/>
</dbReference>
<proteinExistence type="predicted"/>